<feature type="domain" description="THUMP" evidence="3">
    <location>
        <begin position="224"/>
        <end position="327"/>
    </location>
</feature>
<keyword evidence="5" id="KW-1185">Reference proteome</keyword>
<dbReference type="PANTHER" id="PTHR13452">
    <property type="entry name" value="THUMP DOMAIN CONTAINING PROTEIN 1-RELATED"/>
    <property type="match status" value="1"/>
</dbReference>
<dbReference type="EMBL" id="NKCI01000051">
    <property type="protein sequence ID" value="RSL61485.1"/>
    <property type="molecule type" value="Genomic_DNA"/>
</dbReference>
<dbReference type="Gene3D" id="3.30.2300.10">
    <property type="entry name" value="THUMP superfamily"/>
    <property type="match status" value="1"/>
</dbReference>
<feature type="region of interest" description="Disordered" evidence="2">
    <location>
        <begin position="46"/>
        <end position="84"/>
    </location>
</feature>
<sequence length="366" mass="40796">MYPRTFHLTNTKACFNILTPTQLNQFQGQLLYCYLIPLHNIMSDGANKRKGGPGGSGPANKKSKGGSAGKWQTPHQKAKQTEKVELGRTLEINDAGIWVTYARGMKGKAVREFRALCDEYGESLFGIKPPAEDGEGEEEDEEPEDIEASIQQELAGMSAKKPKTKQFFTPISTNLDCVFFMKLQKPAEPLEMVKRICQDAKDCPDPRQRKVKYINRLTPVFDTDRATDKGIERVARTVMAPFFELKSESGEDTTEKAAASQVDGEGPASCTYAIRHTIRNHTAFKSSVVIKMIADMVSPKHKVNLTSPDKVVLVEIFQTFCGVSVVDGKQWEDLRRYNINELYKLIPQKEEEEPAGAKEAAPAQST</sequence>
<dbReference type="STRING" id="1325734.A0A428Q865"/>
<dbReference type="PANTHER" id="PTHR13452:SF10">
    <property type="entry name" value="THUMP DOMAIN-CONTAINING PROTEIN 1"/>
    <property type="match status" value="1"/>
</dbReference>
<evidence type="ECO:0000256" key="1">
    <source>
        <dbReference type="PROSITE-ProRule" id="PRU00529"/>
    </source>
</evidence>
<dbReference type="OrthoDB" id="367221at2759"/>
<keyword evidence="1" id="KW-0694">RNA-binding</keyword>
<dbReference type="AlphaFoldDB" id="A0A428Q865"/>
<organism evidence="4 5">
    <name type="scientific">Fusarium duplospermum</name>
    <dbReference type="NCBI Taxonomy" id="1325734"/>
    <lineage>
        <taxon>Eukaryota</taxon>
        <taxon>Fungi</taxon>
        <taxon>Dikarya</taxon>
        <taxon>Ascomycota</taxon>
        <taxon>Pezizomycotina</taxon>
        <taxon>Sordariomycetes</taxon>
        <taxon>Hypocreomycetidae</taxon>
        <taxon>Hypocreales</taxon>
        <taxon>Nectriaceae</taxon>
        <taxon>Fusarium</taxon>
        <taxon>Fusarium solani species complex</taxon>
    </lineage>
</organism>
<name>A0A428Q865_9HYPO</name>
<gene>
    <name evidence="4" type="ORF">CEP54_006230</name>
</gene>
<evidence type="ECO:0000256" key="2">
    <source>
        <dbReference type="SAM" id="MobiDB-lite"/>
    </source>
</evidence>
<dbReference type="CDD" id="cd11717">
    <property type="entry name" value="THUMP_THUMPD1_like"/>
    <property type="match status" value="1"/>
</dbReference>
<reference evidence="4 5" key="1">
    <citation type="submission" date="2017-06" db="EMBL/GenBank/DDBJ databases">
        <title>Comparative genomic analysis of Ambrosia Fusariam Clade fungi.</title>
        <authorList>
            <person name="Stajich J.E."/>
            <person name="Carrillo J."/>
            <person name="Kijimoto T."/>
            <person name="Eskalen A."/>
            <person name="O'Donnell K."/>
            <person name="Kasson M."/>
        </authorList>
    </citation>
    <scope>NUCLEOTIDE SEQUENCE [LARGE SCALE GENOMIC DNA]</scope>
    <source>
        <strain evidence="4 5">NRRL62584</strain>
    </source>
</reference>
<comment type="caution">
    <text evidence="4">The sequence shown here is derived from an EMBL/GenBank/DDBJ whole genome shotgun (WGS) entry which is preliminary data.</text>
</comment>
<proteinExistence type="predicted"/>
<dbReference type="GO" id="GO:0006400">
    <property type="term" value="P:tRNA modification"/>
    <property type="evidence" value="ECO:0007669"/>
    <property type="project" value="InterPro"/>
</dbReference>
<dbReference type="PROSITE" id="PS51165">
    <property type="entry name" value="THUMP"/>
    <property type="match status" value="1"/>
</dbReference>
<protein>
    <recommendedName>
        <fullName evidence="3">THUMP domain-containing protein</fullName>
    </recommendedName>
</protein>
<dbReference type="Proteomes" id="UP000288168">
    <property type="component" value="Unassembled WGS sequence"/>
</dbReference>
<dbReference type="InterPro" id="IPR040183">
    <property type="entry name" value="THUMPD1-like"/>
</dbReference>
<dbReference type="Pfam" id="PF02926">
    <property type="entry name" value="THUMP"/>
    <property type="match status" value="1"/>
</dbReference>
<feature type="region of interest" description="Disordered" evidence="2">
    <location>
        <begin position="127"/>
        <end position="146"/>
    </location>
</feature>
<dbReference type="InterPro" id="IPR004114">
    <property type="entry name" value="THUMP_dom"/>
</dbReference>
<accession>A0A428Q865</accession>
<evidence type="ECO:0000313" key="4">
    <source>
        <dbReference type="EMBL" id="RSL61485.1"/>
    </source>
</evidence>
<dbReference type="GO" id="GO:0003723">
    <property type="term" value="F:RNA binding"/>
    <property type="evidence" value="ECO:0007669"/>
    <property type="project" value="UniProtKB-UniRule"/>
</dbReference>
<feature type="compositionally biased region" description="Acidic residues" evidence="2">
    <location>
        <begin position="132"/>
        <end position="146"/>
    </location>
</feature>
<dbReference type="SUPFAM" id="SSF143437">
    <property type="entry name" value="THUMP domain-like"/>
    <property type="match status" value="1"/>
</dbReference>
<evidence type="ECO:0000259" key="3">
    <source>
        <dbReference type="PROSITE" id="PS51165"/>
    </source>
</evidence>
<evidence type="ECO:0000313" key="5">
    <source>
        <dbReference type="Proteomes" id="UP000288168"/>
    </source>
</evidence>